<organism evidence="4 5">
    <name type="scientific">Lolium multiflorum</name>
    <name type="common">Italian ryegrass</name>
    <name type="synonym">Lolium perenne subsp. multiflorum</name>
    <dbReference type="NCBI Taxonomy" id="4521"/>
    <lineage>
        <taxon>Eukaryota</taxon>
        <taxon>Viridiplantae</taxon>
        <taxon>Streptophyta</taxon>
        <taxon>Embryophyta</taxon>
        <taxon>Tracheophyta</taxon>
        <taxon>Spermatophyta</taxon>
        <taxon>Magnoliopsida</taxon>
        <taxon>Liliopsida</taxon>
        <taxon>Poales</taxon>
        <taxon>Poaceae</taxon>
        <taxon>BOP clade</taxon>
        <taxon>Pooideae</taxon>
        <taxon>Poodae</taxon>
        <taxon>Poeae</taxon>
        <taxon>Poeae Chloroplast Group 2 (Poeae type)</taxon>
        <taxon>Loliodinae</taxon>
        <taxon>Loliinae</taxon>
        <taxon>Lolium</taxon>
    </lineage>
</organism>
<feature type="region of interest" description="Disordered" evidence="2">
    <location>
        <begin position="1"/>
        <end position="21"/>
    </location>
</feature>
<keyword evidence="5" id="KW-1185">Reference proteome</keyword>
<dbReference type="GO" id="GO:0008270">
    <property type="term" value="F:zinc ion binding"/>
    <property type="evidence" value="ECO:0007669"/>
    <property type="project" value="InterPro"/>
</dbReference>
<keyword evidence="1" id="KW-0175">Coiled coil</keyword>
<protein>
    <recommendedName>
        <fullName evidence="3">C2H2-type domain-containing protein</fullName>
    </recommendedName>
</protein>
<dbReference type="EMBL" id="JAUUTY010000005">
    <property type="protein sequence ID" value="KAK1628195.1"/>
    <property type="molecule type" value="Genomic_DNA"/>
</dbReference>
<feature type="compositionally biased region" description="Low complexity" evidence="2">
    <location>
        <begin position="62"/>
        <end position="77"/>
    </location>
</feature>
<dbReference type="SUPFAM" id="SSF57667">
    <property type="entry name" value="beta-beta-alpha zinc fingers"/>
    <property type="match status" value="4"/>
</dbReference>
<dbReference type="InterPro" id="IPR003604">
    <property type="entry name" value="Matrin/U1-like-C_Znf_C2H2"/>
</dbReference>
<dbReference type="GO" id="GO:0003676">
    <property type="term" value="F:nucleic acid binding"/>
    <property type="evidence" value="ECO:0007669"/>
    <property type="project" value="InterPro"/>
</dbReference>
<name>A0AAD8RNP1_LOLMU</name>
<feature type="domain" description="C2H2-type" evidence="3">
    <location>
        <begin position="277"/>
        <end position="299"/>
    </location>
</feature>
<feature type="coiled-coil region" evidence="1">
    <location>
        <begin position="27"/>
        <end position="56"/>
    </location>
</feature>
<accession>A0AAD8RNP1</accession>
<dbReference type="SMART" id="SM00451">
    <property type="entry name" value="ZnF_U1"/>
    <property type="match status" value="4"/>
</dbReference>
<comment type="caution">
    <text evidence="4">The sequence shown here is derived from an EMBL/GenBank/DDBJ whole genome shotgun (WGS) entry which is preliminary data.</text>
</comment>
<gene>
    <name evidence="4" type="ORF">QYE76_002510</name>
</gene>
<dbReference type="SMART" id="SM00355">
    <property type="entry name" value="ZnF_C2H2"/>
    <property type="match status" value="5"/>
</dbReference>
<dbReference type="PROSITE" id="PS00028">
    <property type="entry name" value="ZINC_FINGER_C2H2_1"/>
    <property type="match status" value="1"/>
</dbReference>
<dbReference type="PANTHER" id="PTHR47487">
    <property type="entry name" value="OS06G0651300 PROTEIN-RELATED"/>
    <property type="match status" value="1"/>
</dbReference>
<dbReference type="Proteomes" id="UP001231189">
    <property type="component" value="Unassembled WGS sequence"/>
</dbReference>
<proteinExistence type="predicted"/>
<sequence>MGYHGENAGSVPPPASDPDELWRQAAKARIRERILREEAELEVLEAQVRREVMEERTPLLLSGLGRSEGSGAALGSAPTPAPSGTQTRIELKALLKANASVTLPMKRKNTDVALASAASISTSTNKKELRCTLCDIPATSEKALQDHLKGKAHMKKAAKLAQPMAETWHEDDDEAMQVHSKENVLAVLPDKQKDPNIVTVTSKTQKPDLTCKVCGITSTSQKAMQDHLEGKAHKRKVSKLPQPMPALELPSKANVPKDASILWAAESDKKHNLNLSCKLCGIPLTSEKAMEDHLKGKSHRKKATALVREATEHVQEEKEEKCSFTPTKKTMMTKDGMIHDVMQIDEKEEEASFTPTKKTMMTKDGTIHDVMQMNGYVFCEVCNVRTADIVTMMCHLQGIKHISKARQEARKPPAETVTIATYVANGDPQMVAEVITKDVALATNFHITETPGQEEMMDDGADSIGGSELVEAKSKEASLVPGEPAVGACVPESMAPYGGATVGCPTAKVEENEADAEGNSSGMQEMEAVKTNGIVVVPVDQDEVKYQVEGKEFIVLRQPDGRLSCRLCDVHGCEKYDMIKHLYTHLGNAHLAD</sequence>
<dbReference type="Pfam" id="PF12874">
    <property type="entry name" value="zf-met"/>
    <property type="match status" value="4"/>
</dbReference>
<dbReference type="InterPro" id="IPR036236">
    <property type="entry name" value="Znf_C2H2_sf"/>
</dbReference>
<evidence type="ECO:0000256" key="1">
    <source>
        <dbReference type="SAM" id="Coils"/>
    </source>
</evidence>
<reference evidence="4" key="1">
    <citation type="submission" date="2023-07" db="EMBL/GenBank/DDBJ databases">
        <title>A chromosome-level genome assembly of Lolium multiflorum.</title>
        <authorList>
            <person name="Chen Y."/>
            <person name="Copetti D."/>
            <person name="Kolliker R."/>
            <person name="Studer B."/>
        </authorList>
    </citation>
    <scope>NUCLEOTIDE SEQUENCE</scope>
    <source>
        <strain evidence="4">02402/16</strain>
        <tissue evidence="4">Leaf</tissue>
    </source>
</reference>
<dbReference type="AlphaFoldDB" id="A0AAD8RNP1"/>
<evidence type="ECO:0000256" key="2">
    <source>
        <dbReference type="SAM" id="MobiDB-lite"/>
    </source>
</evidence>
<dbReference type="InterPro" id="IPR013087">
    <property type="entry name" value="Znf_C2H2_type"/>
</dbReference>
<evidence type="ECO:0000313" key="5">
    <source>
        <dbReference type="Proteomes" id="UP001231189"/>
    </source>
</evidence>
<dbReference type="Gene3D" id="3.30.160.60">
    <property type="entry name" value="Classic Zinc Finger"/>
    <property type="match status" value="4"/>
</dbReference>
<evidence type="ECO:0000259" key="3">
    <source>
        <dbReference type="PROSITE" id="PS00028"/>
    </source>
</evidence>
<dbReference type="PANTHER" id="PTHR47487:SF2">
    <property type="entry name" value="C2H2-TYPE DOMAIN-CONTAINING PROTEIN"/>
    <property type="match status" value="1"/>
</dbReference>
<evidence type="ECO:0000313" key="4">
    <source>
        <dbReference type="EMBL" id="KAK1628195.1"/>
    </source>
</evidence>
<feature type="region of interest" description="Disordered" evidence="2">
    <location>
        <begin position="62"/>
        <end position="84"/>
    </location>
</feature>